<gene>
    <name evidence="7" type="primary">Acey_s0010.g1002</name>
    <name evidence="7" type="ORF">Y032_0010g1002</name>
</gene>
<feature type="binding site" evidence="4">
    <location>
        <position position="361"/>
    </location>
    <ligand>
        <name>Mg(2+)</name>
        <dbReference type="ChEBI" id="CHEBI:18420"/>
    </ligand>
</feature>
<feature type="binding site" evidence="4">
    <location>
        <position position="366"/>
    </location>
    <ligand>
        <name>Zn(2+)</name>
        <dbReference type="ChEBI" id="CHEBI:29105"/>
        <label>2</label>
    </ligand>
</feature>
<dbReference type="AlphaFoldDB" id="A0A016VGN1"/>
<dbReference type="OrthoDB" id="5818554at2759"/>
<dbReference type="GO" id="GO:0004035">
    <property type="term" value="F:alkaline phosphatase activity"/>
    <property type="evidence" value="ECO:0007669"/>
    <property type="project" value="UniProtKB-EC"/>
</dbReference>
<evidence type="ECO:0000256" key="6">
    <source>
        <dbReference type="SAM" id="Phobius"/>
    </source>
</evidence>
<evidence type="ECO:0000256" key="5">
    <source>
        <dbReference type="RuleBase" id="RU003946"/>
    </source>
</evidence>
<keyword evidence="6" id="KW-1133">Transmembrane helix</keyword>
<feature type="binding site" evidence="4">
    <location>
        <position position="407"/>
    </location>
    <ligand>
        <name>Zn(2+)</name>
        <dbReference type="ChEBI" id="CHEBI:29105"/>
        <label>2</label>
    </ligand>
</feature>
<dbReference type="GO" id="GO:0046872">
    <property type="term" value="F:metal ion binding"/>
    <property type="evidence" value="ECO:0007669"/>
    <property type="project" value="UniProtKB-KW"/>
</dbReference>
<dbReference type="EC" id="3.1.3.1" evidence="1"/>
<comment type="cofactor">
    <cofactor evidence="4">
        <name>Zn(2+)</name>
        <dbReference type="ChEBI" id="CHEBI:29105"/>
    </cofactor>
    <text evidence="4">Binds 2 Zn(2+) ions.</text>
</comment>
<evidence type="ECO:0000256" key="2">
    <source>
        <dbReference type="ARBA" id="ARBA00022553"/>
    </source>
</evidence>
<proteinExistence type="inferred from homology"/>
<keyword evidence="4" id="KW-0479">Metal-binding</keyword>
<dbReference type="Pfam" id="PF00245">
    <property type="entry name" value="Alk_phosphatase"/>
    <property type="match status" value="1"/>
</dbReference>
<dbReference type="Proteomes" id="UP000024635">
    <property type="component" value="Unassembled WGS sequence"/>
</dbReference>
<dbReference type="CDD" id="cd16012">
    <property type="entry name" value="ALP"/>
    <property type="match status" value="1"/>
</dbReference>
<comment type="similarity">
    <text evidence="5">Belongs to the alkaline phosphatase family.</text>
</comment>
<sequence>MALALVLFSSRRVFSNVRLFYTCICYFMVSPLPSQMLARILNLLCHLELFLATQHLQQDPNPHDIEFWNRIAREHVDRKLRANPHLLTVKRPKNVILFIGDGMGISTVTSARINKNQKAGNPYLNEPLFFERFATAGMVKTSSFSHHVTDSAAGAMALLTGRKVDSKTLGMVPKSGTVCAKGRDLHVTDGIVENALHKGLDVGFVTNARITHATPGALYAKGLHRDVEYDGAAKQLGASDCNDIARQLLSYPASEFKVMMGGGADFLIEKSRGGMREDGMNIDLEWSRLGGSRRVLGDVSDLQGVEASSEKLLGIFAGSHLPMYLEEQMTGSKTVPRLSEMAAKAIEQLQHDDKGFFLMVEGGNIDIAEHANQMHLAFAEVYEFEEAIRKAREMTDPSETLIIVTADHGHALTLPGYLPVEKSLFSSDIVTQPTAKEEQKFELPGLFFASGPGFRGGLRMTDVQVNEQERADPLFRQPASVPMAHGAHGGEDVGIWADGPLSDLFSSSLENTEVAYIIKFLLCLSSSDHTFCSASEQKETPQHGFIRGLAESIGPEGLLISGVFLLVVAVLSLLATVFLAGLLFVHNKRSLRDLECSSQATLVKTPM</sequence>
<dbReference type="PANTHER" id="PTHR11596:SF5">
    <property type="entry name" value="ALKALINE PHOSPHATASE"/>
    <property type="match status" value="1"/>
</dbReference>
<evidence type="ECO:0000313" key="7">
    <source>
        <dbReference type="EMBL" id="EYC26177.1"/>
    </source>
</evidence>
<protein>
    <recommendedName>
        <fullName evidence="1">alkaline phosphatase</fullName>
        <ecNumber evidence="1">3.1.3.1</ecNumber>
    </recommendedName>
</protein>
<evidence type="ECO:0000256" key="1">
    <source>
        <dbReference type="ARBA" id="ARBA00012647"/>
    </source>
</evidence>
<comment type="caution">
    <text evidence="7">The sequence shown here is derived from an EMBL/GenBank/DDBJ whole genome shotgun (WGS) entry which is preliminary data.</text>
</comment>
<evidence type="ECO:0000313" key="8">
    <source>
        <dbReference type="Proteomes" id="UP000024635"/>
    </source>
</evidence>
<dbReference type="InterPro" id="IPR017850">
    <property type="entry name" value="Alkaline_phosphatase_core_sf"/>
</dbReference>
<reference evidence="8" key="1">
    <citation type="journal article" date="2015" name="Nat. Genet.">
        <title>The genome and transcriptome of the zoonotic hookworm Ancylostoma ceylanicum identify infection-specific gene families.</title>
        <authorList>
            <person name="Schwarz E.M."/>
            <person name="Hu Y."/>
            <person name="Antoshechkin I."/>
            <person name="Miller M.M."/>
            <person name="Sternberg P.W."/>
            <person name="Aroian R.V."/>
        </authorList>
    </citation>
    <scope>NUCLEOTIDE SEQUENCE</scope>
    <source>
        <strain evidence="8">HY135</strain>
    </source>
</reference>
<keyword evidence="6" id="KW-0472">Membrane</keyword>
<feature type="binding site" evidence="4">
    <location>
        <position position="488"/>
    </location>
    <ligand>
        <name>Zn(2+)</name>
        <dbReference type="ChEBI" id="CHEBI:29105"/>
        <label>2</label>
    </ligand>
</feature>
<dbReference type="STRING" id="53326.A0A016VGN1"/>
<dbReference type="PRINTS" id="PR00113">
    <property type="entry name" value="ALKPHPHTASE"/>
</dbReference>
<keyword evidence="8" id="KW-1185">Reference proteome</keyword>
<feature type="transmembrane region" description="Helical" evidence="6">
    <location>
        <begin position="558"/>
        <end position="585"/>
    </location>
</feature>
<dbReference type="SMART" id="SM00098">
    <property type="entry name" value="alkPPc"/>
    <property type="match status" value="1"/>
</dbReference>
<dbReference type="SUPFAM" id="SSF53649">
    <property type="entry name" value="Alkaline phosphatase-like"/>
    <property type="match status" value="1"/>
</dbReference>
<dbReference type="EMBL" id="JARK01001346">
    <property type="protein sequence ID" value="EYC26177.1"/>
    <property type="molecule type" value="Genomic_DNA"/>
</dbReference>
<keyword evidence="6" id="KW-0812">Transmembrane</keyword>
<accession>A0A016VGN1</accession>
<keyword evidence="4" id="KW-0862">Zinc</keyword>
<feature type="binding site" evidence="4">
    <location>
        <position position="101"/>
    </location>
    <ligand>
        <name>Mg(2+)</name>
        <dbReference type="ChEBI" id="CHEBI:18420"/>
    </ligand>
</feature>
<keyword evidence="4" id="KW-0460">Magnesium</keyword>
<feature type="active site" description="Phosphoserine intermediate" evidence="3">
    <location>
        <position position="151"/>
    </location>
</feature>
<evidence type="ECO:0000256" key="4">
    <source>
        <dbReference type="PIRSR" id="PIRSR601952-2"/>
    </source>
</evidence>
<dbReference type="PANTHER" id="PTHR11596">
    <property type="entry name" value="ALKALINE PHOSPHATASE"/>
    <property type="match status" value="1"/>
</dbReference>
<feature type="binding site" evidence="4">
    <location>
        <position position="214"/>
    </location>
    <ligand>
        <name>Mg(2+)</name>
        <dbReference type="ChEBI" id="CHEBI:18420"/>
    </ligand>
</feature>
<comment type="cofactor">
    <cofactor evidence="4">
        <name>Mg(2+)</name>
        <dbReference type="ChEBI" id="CHEBI:18420"/>
    </cofactor>
    <text evidence="4">Binds 1 Mg(2+) ion.</text>
</comment>
<dbReference type="Gene3D" id="3.40.720.10">
    <property type="entry name" value="Alkaline Phosphatase, subunit A"/>
    <property type="match status" value="1"/>
</dbReference>
<feature type="binding site" evidence="4">
    <location>
        <position position="408"/>
    </location>
    <ligand>
        <name>Zn(2+)</name>
        <dbReference type="ChEBI" id="CHEBI:29105"/>
        <label>2</label>
    </ligand>
</feature>
<feature type="binding site" evidence="4">
    <location>
        <position position="212"/>
    </location>
    <ligand>
        <name>Mg(2+)</name>
        <dbReference type="ChEBI" id="CHEBI:18420"/>
    </ligand>
</feature>
<feature type="binding site" evidence="4">
    <location>
        <position position="101"/>
    </location>
    <ligand>
        <name>Zn(2+)</name>
        <dbReference type="ChEBI" id="CHEBI:29105"/>
        <label>2</label>
    </ligand>
</feature>
<dbReference type="InterPro" id="IPR001952">
    <property type="entry name" value="Alkaline_phosphatase"/>
</dbReference>
<feature type="binding site" evidence="4">
    <location>
        <position position="370"/>
    </location>
    <ligand>
        <name>Zn(2+)</name>
        <dbReference type="ChEBI" id="CHEBI:29105"/>
        <label>2</label>
    </ligand>
</feature>
<keyword evidence="2" id="KW-0597">Phosphoprotein</keyword>
<organism evidence="7 8">
    <name type="scientific">Ancylostoma ceylanicum</name>
    <dbReference type="NCBI Taxonomy" id="53326"/>
    <lineage>
        <taxon>Eukaryota</taxon>
        <taxon>Metazoa</taxon>
        <taxon>Ecdysozoa</taxon>
        <taxon>Nematoda</taxon>
        <taxon>Chromadorea</taxon>
        <taxon>Rhabditida</taxon>
        <taxon>Rhabditina</taxon>
        <taxon>Rhabditomorpha</taxon>
        <taxon>Strongyloidea</taxon>
        <taxon>Ancylostomatidae</taxon>
        <taxon>Ancylostomatinae</taxon>
        <taxon>Ancylostoma</taxon>
    </lineage>
</organism>
<name>A0A016VGN1_9BILA</name>
<evidence type="ECO:0000256" key="3">
    <source>
        <dbReference type="PIRSR" id="PIRSR601952-1"/>
    </source>
</evidence>